<dbReference type="EMBL" id="OBEB01000004">
    <property type="protein sequence ID" value="SNY53431.1"/>
    <property type="molecule type" value="Genomic_DNA"/>
</dbReference>
<dbReference type="CDD" id="cd02970">
    <property type="entry name" value="PRX_like2"/>
    <property type="match status" value="1"/>
</dbReference>
<evidence type="ECO:0000256" key="5">
    <source>
        <dbReference type="ARBA" id="ARBA00023002"/>
    </source>
</evidence>
<dbReference type="InterPro" id="IPR013766">
    <property type="entry name" value="Thioredoxin_domain"/>
</dbReference>
<keyword evidence="5" id="KW-0560">Oxidoreductase</keyword>
<dbReference type="GO" id="GO:0008379">
    <property type="term" value="F:thioredoxin peroxidase activity"/>
    <property type="evidence" value="ECO:0007669"/>
    <property type="project" value="TreeGrafter"/>
</dbReference>
<reference evidence="15" key="1">
    <citation type="submission" date="2017-09" db="EMBL/GenBank/DDBJ databases">
        <authorList>
            <person name="Varghese N."/>
            <person name="Submissions S."/>
        </authorList>
    </citation>
    <scope>NUCLEOTIDE SEQUENCE [LARGE SCALE GENOMIC DNA]</scope>
    <source>
        <strain evidence="15">CGMCC 1.12461</strain>
    </source>
</reference>
<protein>
    <recommendedName>
        <fullName evidence="2">thioredoxin-dependent peroxiredoxin</fullName>
        <ecNumber evidence="2">1.11.1.24</ecNumber>
    </recommendedName>
    <alternativeName>
        <fullName evidence="8">Thioredoxin peroxidase</fullName>
    </alternativeName>
    <alternativeName>
        <fullName evidence="10">Thioredoxin-dependent peroxiredoxin Bcp</fullName>
    </alternativeName>
</protein>
<accession>A0A285J2R9</accession>
<keyword evidence="6" id="KW-1015">Disulfide bond</keyword>
<dbReference type="PANTHER" id="PTHR42801:SF7">
    <property type="entry name" value="SLL1159 PROTEIN"/>
    <property type="match status" value="1"/>
</dbReference>
<evidence type="ECO:0000256" key="11">
    <source>
        <dbReference type="ARBA" id="ARBA00049091"/>
    </source>
</evidence>
<dbReference type="InterPro" id="IPR000866">
    <property type="entry name" value="AhpC/TSA"/>
</dbReference>
<feature type="chain" id="PRO_5013193728" description="thioredoxin-dependent peroxiredoxin" evidence="12">
    <location>
        <begin position="20"/>
        <end position="210"/>
    </location>
</feature>
<evidence type="ECO:0000256" key="3">
    <source>
        <dbReference type="ARBA" id="ARBA00022559"/>
    </source>
</evidence>
<dbReference type="PROSITE" id="PS51352">
    <property type="entry name" value="THIOREDOXIN_2"/>
    <property type="match status" value="1"/>
</dbReference>
<organism evidence="14 15">
    <name type="scientific">Arsukibacterium tuosuense</name>
    <dbReference type="NCBI Taxonomy" id="1323745"/>
    <lineage>
        <taxon>Bacteria</taxon>
        <taxon>Pseudomonadati</taxon>
        <taxon>Pseudomonadota</taxon>
        <taxon>Gammaproteobacteria</taxon>
        <taxon>Chromatiales</taxon>
        <taxon>Chromatiaceae</taxon>
        <taxon>Arsukibacterium</taxon>
    </lineage>
</organism>
<evidence type="ECO:0000259" key="13">
    <source>
        <dbReference type="PROSITE" id="PS51352"/>
    </source>
</evidence>
<evidence type="ECO:0000256" key="2">
    <source>
        <dbReference type="ARBA" id="ARBA00013017"/>
    </source>
</evidence>
<dbReference type="Gene3D" id="3.40.30.10">
    <property type="entry name" value="Glutaredoxin"/>
    <property type="match status" value="1"/>
</dbReference>
<evidence type="ECO:0000256" key="8">
    <source>
        <dbReference type="ARBA" id="ARBA00032824"/>
    </source>
</evidence>
<dbReference type="GO" id="GO:0005737">
    <property type="term" value="C:cytoplasm"/>
    <property type="evidence" value="ECO:0007669"/>
    <property type="project" value="TreeGrafter"/>
</dbReference>
<dbReference type="InterPro" id="IPR050924">
    <property type="entry name" value="Peroxiredoxin_BCP/PrxQ"/>
</dbReference>
<evidence type="ECO:0000313" key="14">
    <source>
        <dbReference type="EMBL" id="SNY53431.1"/>
    </source>
</evidence>
<feature type="signal peptide" evidence="12">
    <location>
        <begin position="1"/>
        <end position="19"/>
    </location>
</feature>
<comment type="function">
    <text evidence="1">Thiol-specific peroxidase that catalyzes the reduction of hydrogen peroxide and organic hydroperoxides to water and alcohols, respectively. Plays a role in cell protection against oxidative stress by detoxifying peroxides and as sensor of hydrogen peroxide-mediated signaling events.</text>
</comment>
<comment type="catalytic activity">
    <reaction evidence="11">
        <text>a hydroperoxide + [thioredoxin]-dithiol = an alcohol + [thioredoxin]-disulfide + H2O</text>
        <dbReference type="Rhea" id="RHEA:62620"/>
        <dbReference type="Rhea" id="RHEA-COMP:10698"/>
        <dbReference type="Rhea" id="RHEA-COMP:10700"/>
        <dbReference type="ChEBI" id="CHEBI:15377"/>
        <dbReference type="ChEBI" id="CHEBI:29950"/>
        <dbReference type="ChEBI" id="CHEBI:30879"/>
        <dbReference type="ChEBI" id="CHEBI:35924"/>
        <dbReference type="ChEBI" id="CHEBI:50058"/>
        <dbReference type="EC" id="1.11.1.24"/>
    </reaction>
</comment>
<proteinExistence type="inferred from homology"/>
<dbReference type="EC" id="1.11.1.24" evidence="2"/>
<evidence type="ECO:0000313" key="15">
    <source>
        <dbReference type="Proteomes" id="UP000219353"/>
    </source>
</evidence>
<keyword evidence="4" id="KW-0049">Antioxidant</keyword>
<evidence type="ECO:0000256" key="6">
    <source>
        <dbReference type="ARBA" id="ARBA00023157"/>
    </source>
</evidence>
<dbReference type="Pfam" id="PF00578">
    <property type="entry name" value="AhpC-TSA"/>
    <property type="match status" value="1"/>
</dbReference>
<evidence type="ECO:0000256" key="7">
    <source>
        <dbReference type="ARBA" id="ARBA00023284"/>
    </source>
</evidence>
<evidence type="ECO:0000256" key="4">
    <source>
        <dbReference type="ARBA" id="ARBA00022862"/>
    </source>
</evidence>
<dbReference type="AlphaFoldDB" id="A0A285J2R9"/>
<evidence type="ECO:0000256" key="1">
    <source>
        <dbReference type="ARBA" id="ARBA00003330"/>
    </source>
</evidence>
<keyword evidence="12" id="KW-0732">Signal</keyword>
<dbReference type="InterPro" id="IPR036249">
    <property type="entry name" value="Thioredoxin-like_sf"/>
</dbReference>
<name>A0A285J2R9_9GAMM</name>
<keyword evidence="3" id="KW-0575">Peroxidase</keyword>
<dbReference type="OrthoDB" id="9809746at2"/>
<dbReference type="RefSeq" id="WP_097111635.1">
    <property type="nucleotide sequence ID" value="NZ_OBEB01000004.1"/>
</dbReference>
<dbReference type="GO" id="GO:0045454">
    <property type="term" value="P:cell redox homeostasis"/>
    <property type="evidence" value="ECO:0007669"/>
    <property type="project" value="TreeGrafter"/>
</dbReference>
<dbReference type="SUPFAM" id="SSF52833">
    <property type="entry name" value="Thioredoxin-like"/>
    <property type="match status" value="1"/>
</dbReference>
<evidence type="ECO:0000256" key="10">
    <source>
        <dbReference type="ARBA" id="ARBA00042639"/>
    </source>
</evidence>
<dbReference type="Proteomes" id="UP000219353">
    <property type="component" value="Unassembled WGS sequence"/>
</dbReference>
<evidence type="ECO:0000256" key="12">
    <source>
        <dbReference type="SAM" id="SignalP"/>
    </source>
</evidence>
<keyword evidence="7" id="KW-0676">Redox-active center</keyword>
<comment type="similarity">
    <text evidence="9">Belongs to the peroxiredoxin family. BCP/PrxQ subfamily.</text>
</comment>
<gene>
    <name evidence="14" type="ORF">SAMN06297280_2413</name>
</gene>
<evidence type="ECO:0000256" key="9">
    <source>
        <dbReference type="ARBA" id="ARBA00038489"/>
    </source>
</evidence>
<dbReference type="PANTHER" id="PTHR42801">
    <property type="entry name" value="THIOREDOXIN-DEPENDENT PEROXIDE REDUCTASE"/>
    <property type="match status" value="1"/>
</dbReference>
<feature type="domain" description="Thioredoxin" evidence="13">
    <location>
        <begin position="33"/>
        <end position="210"/>
    </location>
</feature>
<sequence>MKLYQIAVIASLFSIKLMAAPAIAPSPEQVTPLLNGLAIPDVTLTTADNTAVDLNQLVKKQPSVLVFYRGGWCPYCNAQLAALRTIEPALTELGYQIIAITPDSVGSISKSINDTGGQRLNYLLLSDNQFKASSAFGLAYYLDDETAAIYKGKLGRLITTEAGTEKVVLPVPAVYILNTDGEVVFNYVHINYKTRLESELLLKAAELALQ</sequence>
<dbReference type="GO" id="GO:0034599">
    <property type="term" value="P:cellular response to oxidative stress"/>
    <property type="evidence" value="ECO:0007669"/>
    <property type="project" value="TreeGrafter"/>
</dbReference>
<keyword evidence="15" id="KW-1185">Reference proteome</keyword>